<reference evidence="11" key="1">
    <citation type="submission" date="2020-07" db="EMBL/GenBank/DDBJ databases">
        <title>Severe corrosion of carbon steel in oil field produced water can be linked to methanogenic archaea containing a special type of NiFe hydrogenase.</title>
        <authorList>
            <person name="Lahme S."/>
            <person name="Mand J."/>
            <person name="Longwell J."/>
            <person name="Smith R."/>
            <person name="Enning D."/>
        </authorList>
    </citation>
    <scope>NUCLEOTIDE SEQUENCE</scope>
    <source>
        <strain evidence="11">MIC098Bin6</strain>
    </source>
</reference>
<dbReference type="EMBL" id="JACCQK010000044">
    <property type="protein sequence ID" value="MBG0778536.1"/>
    <property type="molecule type" value="Genomic_DNA"/>
</dbReference>
<dbReference type="PANTHER" id="PTHR35011:SF2">
    <property type="entry name" value="2,3-DIKETO-L-GULONATE TRAP TRANSPORTER SMALL PERMEASE PROTEIN YIAM"/>
    <property type="match status" value="1"/>
</dbReference>
<keyword evidence="3" id="KW-1003">Cell membrane</keyword>
<feature type="transmembrane region" description="Helical" evidence="9">
    <location>
        <begin position="139"/>
        <end position="159"/>
    </location>
</feature>
<evidence type="ECO:0000256" key="3">
    <source>
        <dbReference type="ARBA" id="ARBA00022475"/>
    </source>
</evidence>
<dbReference type="AlphaFoldDB" id="A0A931CW70"/>
<feature type="domain" description="Tripartite ATP-independent periplasmic transporters DctQ component" evidence="10">
    <location>
        <begin position="35"/>
        <end position="161"/>
    </location>
</feature>
<evidence type="ECO:0000256" key="6">
    <source>
        <dbReference type="ARBA" id="ARBA00022989"/>
    </source>
</evidence>
<keyword evidence="2" id="KW-0813">Transport</keyword>
<dbReference type="InterPro" id="IPR007387">
    <property type="entry name" value="TRAP_DctQ"/>
</dbReference>
<feature type="transmembrane region" description="Helical" evidence="9">
    <location>
        <begin position="61"/>
        <end position="80"/>
    </location>
</feature>
<dbReference type="InterPro" id="IPR055348">
    <property type="entry name" value="DctQ"/>
</dbReference>
<accession>A0A931CW70</accession>
<evidence type="ECO:0000256" key="4">
    <source>
        <dbReference type="ARBA" id="ARBA00022519"/>
    </source>
</evidence>
<dbReference type="GO" id="GO:0022857">
    <property type="term" value="F:transmembrane transporter activity"/>
    <property type="evidence" value="ECO:0007669"/>
    <property type="project" value="TreeGrafter"/>
</dbReference>
<evidence type="ECO:0000256" key="7">
    <source>
        <dbReference type="ARBA" id="ARBA00023136"/>
    </source>
</evidence>
<keyword evidence="7 9" id="KW-0472">Membrane</keyword>
<feature type="transmembrane region" description="Helical" evidence="9">
    <location>
        <begin position="101"/>
        <end position="119"/>
    </location>
</feature>
<evidence type="ECO:0000256" key="1">
    <source>
        <dbReference type="ARBA" id="ARBA00004429"/>
    </source>
</evidence>
<dbReference type="PANTHER" id="PTHR35011">
    <property type="entry name" value="2,3-DIKETO-L-GULONATE TRAP TRANSPORTER SMALL PERMEASE PROTEIN YIAM"/>
    <property type="match status" value="1"/>
</dbReference>
<evidence type="ECO:0000256" key="5">
    <source>
        <dbReference type="ARBA" id="ARBA00022692"/>
    </source>
</evidence>
<gene>
    <name evidence="11" type="ORF">H0S81_01200</name>
</gene>
<proteinExistence type="inferred from homology"/>
<protein>
    <submittedName>
        <fullName evidence="11">TRAP transporter small permease</fullName>
    </submittedName>
</protein>
<evidence type="ECO:0000256" key="2">
    <source>
        <dbReference type="ARBA" id="ARBA00022448"/>
    </source>
</evidence>
<dbReference type="Proteomes" id="UP000706172">
    <property type="component" value="Unassembled WGS sequence"/>
</dbReference>
<keyword evidence="6 9" id="KW-1133">Transmembrane helix</keyword>
<comment type="subcellular location">
    <subcellularLocation>
        <location evidence="1">Cell inner membrane</location>
        <topology evidence="1">Multi-pass membrane protein</topology>
    </subcellularLocation>
</comment>
<evidence type="ECO:0000313" key="11">
    <source>
        <dbReference type="EMBL" id="MBG0778536.1"/>
    </source>
</evidence>
<keyword evidence="4" id="KW-0997">Cell inner membrane</keyword>
<evidence type="ECO:0000256" key="8">
    <source>
        <dbReference type="ARBA" id="ARBA00038436"/>
    </source>
</evidence>
<dbReference type="Pfam" id="PF04290">
    <property type="entry name" value="DctQ"/>
    <property type="match status" value="1"/>
</dbReference>
<feature type="transmembrane region" description="Helical" evidence="9">
    <location>
        <begin position="28"/>
        <end position="49"/>
    </location>
</feature>
<dbReference type="GO" id="GO:0015740">
    <property type="term" value="P:C4-dicarboxylate transport"/>
    <property type="evidence" value="ECO:0007669"/>
    <property type="project" value="TreeGrafter"/>
</dbReference>
<keyword evidence="5 9" id="KW-0812">Transmembrane</keyword>
<evidence type="ECO:0000313" key="12">
    <source>
        <dbReference type="Proteomes" id="UP000706172"/>
    </source>
</evidence>
<comment type="caution">
    <text evidence="11">The sequence shown here is derived from an EMBL/GenBank/DDBJ whole genome shotgun (WGS) entry which is preliminary data.</text>
</comment>
<dbReference type="GO" id="GO:0005886">
    <property type="term" value="C:plasma membrane"/>
    <property type="evidence" value="ECO:0007669"/>
    <property type="project" value="UniProtKB-SubCell"/>
</dbReference>
<name>A0A931CW70_9BACT</name>
<evidence type="ECO:0000256" key="9">
    <source>
        <dbReference type="SAM" id="Phobius"/>
    </source>
</evidence>
<organism evidence="11 12">
    <name type="scientific">Desulfotignum balticum</name>
    <dbReference type="NCBI Taxonomy" id="115781"/>
    <lineage>
        <taxon>Bacteria</taxon>
        <taxon>Pseudomonadati</taxon>
        <taxon>Thermodesulfobacteriota</taxon>
        <taxon>Desulfobacteria</taxon>
        <taxon>Desulfobacterales</taxon>
        <taxon>Desulfobacteraceae</taxon>
        <taxon>Desulfotignum</taxon>
    </lineage>
</organism>
<sequence>MILCWKKLKPTGCNRFFVFIHRVEEITLVWTILILALIGFVQVISRYVFSYSFTWFEELGRYIGVFVAFSGASIGVRTGSHFTMDLLVTQMKPPWQGRVRTFTNSLAAGFFFIVAYHSWKIVLRMHGYETTSPTLQIPMYVAYLPIPVFCMFIGIRFLITAFAKDMKRQTP</sequence>
<comment type="similarity">
    <text evidence="8">Belongs to the TRAP transporter small permease family.</text>
</comment>
<evidence type="ECO:0000259" key="10">
    <source>
        <dbReference type="Pfam" id="PF04290"/>
    </source>
</evidence>